<dbReference type="EMBL" id="LGRX02026846">
    <property type="protein sequence ID" value="KAK3250200.1"/>
    <property type="molecule type" value="Genomic_DNA"/>
</dbReference>
<evidence type="ECO:0000256" key="1">
    <source>
        <dbReference type="SAM" id="MobiDB-lite"/>
    </source>
</evidence>
<evidence type="ECO:0000313" key="2">
    <source>
        <dbReference type="EMBL" id="KAK3250200.1"/>
    </source>
</evidence>
<name>A0AAE0CA71_9CHLO</name>
<organism evidence="2 3">
    <name type="scientific">Cymbomonas tetramitiformis</name>
    <dbReference type="NCBI Taxonomy" id="36881"/>
    <lineage>
        <taxon>Eukaryota</taxon>
        <taxon>Viridiplantae</taxon>
        <taxon>Chlorophyta</taxon>
        <taxon>Pyramimonadophyceae</taxon>
        <taxon>Pyramimonadales</taxon>
        <taxon>Pyramimonadaceae</taxon>
        <taxon>Cymbomonas</taxon>
    </lineage>
</organism>
<dbReference type="Proteomes" id="UP001190700">
    <property type="component" value="Unassembled WGS sequence"/>
</dbReference>
<protein>
    <submittedName>
        <fullName evidence="2">Uncharacterized protein</fullName>
    </submittedName>
</protein>
<evidence type="ECO:0000313" key="3">
    <source>
        <dbReference type="Proteomes" id="UP001190700"/>
    </source>
</evidence>
<dbReference type="AlphaFoldDB" id="A0AAE0CA71"/>
<sequence>MTSRPNTRRATGASARRRLLASAVQPAVDLPDGVRDTPTVSTPPLQPPGPAVQGDPPDVVAARDAFTEQTRLVKELFTSGGHRSIAKSVREEVLGDKDKRFEGDDEDAHLLGDLLEALGAEFETAGLSLVVFDITDPALEVHPKVNAFLYDVLGRVIAAHSPAYGFLRGTHGDRDGRRAIVDLAKGCVDVGVRESRQDEHSSLRYPARVDPRPILAKEARLVRENKARDWRPDEETRKASLLQRLDFDFYKSIREKYVLPRNLALVSLAELSHEVGALWVAWARHSGASPQAETAHSSALASGAAGGAGGAAEAEMLKRIFQKLEFVESFIRLETKKRNGATSPAAIVADAKRKRGGLEGYRAGMHAQPAVGFDASARRARPLCPRCPDNAYHGWRECPLGGLKPDNAGTAAAYLLHGDREPAGGIDLSAYGFAVDRQDESDGSDGSDDEELGEIHELKRQVEQVAAKPGVSFTHASFAPQPATAPPATAPTQSAATAPGIGVGTLRWRDRAKAHSQLAVSTPHAHVQDAVVPGPLGPWVRGPDGLDRPLFAQDHPPEVPGVQTLVSMHSLGNPDDLMSESDEYDDAEVEEHLAADRTAYASGKEMNGLDWA</sequence>
<reference evidence="2 3" key="1">
    <citation type="journal article" date="2015" name="Genome Biol. Evol.">
        <title>Comparative Genomics of a Bacterivorous Green Alga Reveals Evolutionary Causalities and Consequences of Phago-Mixotrophic Mode of Nutrition.</title>
        <authorList>
            <person name="Burns J.A."/>
            <person name="Paasch A."/>
            <person name="Narechania A."/>
            <person name="Kim E."/>
        </authorList>
    </citation>
    <scope>NUCLEOTIDE SEQUENCE [LARGE SCALE GENOMIC DNA]</scope>
    <source>
        <strain evidence="2 3">PLY_AMNH</strain>
    </source>
</reference>
<accession>A0AAE0CA71</accession>
<gene>
    <name evidence="2" type="ORF">CYMTET_40405</name>
</gene>
<proteinExistence type="predicted"/>
<keyword evidence="3" id="KW-1185">Reference proteome</keyword>
<comment type="caution">
    <text evidence="2">The sequence shown here is derived from an EMBL/GenBank/DDBJ whole genome shotgun (WGS) entry which is preliminary data.</text>
</comment>
<feature type="region of interest" description="Disordered" evidence="1">
    <location>
        <begin position="476"/>
        <end position="498"/>
    </location>
</feature>
<feature type="region of interest" description="Disordered" evidence="1">
    <location>
        <begin position="1"/>
        <end position="55"/>
    </location>
</feature>